<proteinExistence type="predicted"/>
<evidence type="ECO:0000256" key="1">
    <source>
        <dbReference type="SAM" id="Phobius"/>
    </source>
</evidence>
<keyword evidence="1" id="KW-1133">Transmembrane helix</keyword>
<dbReference type="eggNOG" id="ENOG50316JY">
    <property type="taxonomic scope" value="Bacteria"/>
</dbReference>
<dbReference type="STRING" id="502025.Hoch_6055"/>
<sequence>MYTGRVPPNDLYEVLLAQIREEFPGFRVVCKDRAPTQRAIHLGLLLVTAGRMRSYLSGYQTTLRRTVYVTPDWDRRDARERYITMRHERVHLRQFQRYGLLGMALLYVFLPLPMGLSYFRARFEQEAYTESIRAAAEIYGLEYVRSPRFRERIVSQFLGASYGWMWPFRRRVEAWYESVLSGLSAECDGA</sequence>
<keyword evidence="1" id="KW-0472">Membrane</keyword>
<keyword evidence="3" id="KW-1185">Reference proteome</keyword>
<evidence type="ECO:0008006" key="4">
    <source>
        <dbReference type="Google" id="ProtNLM"/>
    </source>
</evidence>
<gene>
    <name evidence="2" type="ordered locus">Hoch_6055</name>
</gene>
<dbReference type="HOGENOM" id="CLU_1426187_0_0_7"/>
<dbReference type="KEGG" id="hoh:Hoch_6055"/>
<name>D0LL34_HALO1</name>
<keyword evidence="1" id="KW-0812">Transmembrane</keyword>
<dbReference type="EMBL" id="CP001804">
    <property type="protein sequence ID" value="ACY18530.1"/>
    <property type="molecule type" value="Genomic_DNA"/>
</dbReference>
<dbReference type="AlphaFoldDB" id="D0LL34"/>
<accession>D0LL34</accession>
<reference evidence="2 3" key="1">
    <citation type="journal article" date="2010" name="Stand. Genomic Sci.">
        <title>Complete genome sequence of Haliangium ochraceum type strain (SMP-2).</title>
        <authorList>
            <consortium name="US DOE Joint Genome Institute (JGI-PGF)"/>
            <person name="Ivanova N."/>
            <person name="Daum C."/>
            <person name="Lang E."/>
            <person name="Abt B."/>
            <person name="Kopitz M."/>
            <person name="Saunders E."/>
            <person name="Lapidus A."/>
            <person name="Lucas S."/>
            <person name="Glavina Del Rio T."/>
            <person name="Nolan M."/>
            <person name="Tice H."/>
            <person name="Copeland A."/>
            <person name="Cheng J.F."/>
            <person name="Chen F."/>
            <person name="Bruce D."/>
            <person name="Goodwin L."/>
            <person name="Pitluck S."/>
            <person name="Mavromatis K."/>
            <person name="Pati A."/>
            <person name="Mikhailova N."/>
            <person name="Chen A."/>
            <person name="Palaniappan K."/>
            <person name="Land M."/>
            <person name="Hauser L."/>
            <person name="Chang Y.J."/>
            <person name="Jeffries C.D."/>
            <person name="Detter J.C."/>
            <person name="Brettin T."/>
            <person name="Rohde M."/>
            <person name="Goker M."/>
            <person name="Bristow J."/>
            <person name="Markowitz V."/>
            <person name="Eisen J.A."/>
            <person name="Hugenholtz P."/>
            <person name="Kyrpides N.C."/>
            <person name="Klenk H.P."/>
        </authorList>
    </citation>
    <scope>NUCLEOTIDE SEQUENCE [LARGE SCALE GENOMIC DNA]</scope>
    <source>
        <strain evidence="3">DSM 14365 / CIP 107738 / JCM 11303 / AJ 13395 / SMP-2</strain>
    </source>
</reference>
<protein>
    <recommendedName>
        <fullName evidence="4">DUF4157 domain-containing protein</fullName>
    </recommendedName>
</protein>
<organism evidence="2 3">
    <name type="scientific">Haliangium ochraceum (strain DSM 14365 / JCM 11303 / SMP-2)</name>
    <dbReference type="NCBI Taxonomy" id="502025"/>
    <lineage>
        <taxon>Bacteria</taxon>
        <taxon>Pseudomonadati</taxon>
        <taxon>Myxococcota</taxon>
        <taxon>Polyangia</taxon>
        <taxon>Haliangiales</taxon>
        <taxon>Kofleriaceae</taxon>
        <taxon>Haliangium</taxon>
    </lineage>
</organism>
<evidence type="ECO:0000313" key="2">
    <source>
        <dbReference type="EMBL" id="ACY18530.1"/>
    </source>
</evidence>
<dbReference type="Proteomes" id="UP000001880">
    <property type="component" value="Chromosome"/>
</dbReference>
<feature type="transmembrane region" description="Helical" evidence="1">
    <location>
        <begin position="98"/>
        <end position="119"/>
    </location>
</feature>
<evidence type="ECO:0000313" key="3">
    <source>
        <dbReference type="Proteomes" id="UP000001880"/>
    </source>
</evidence>